<dbReference type="InterPro" id="IPR036322">
    <property type="entry name" value="WD40_repeat_dom_sf"/>
</dbReference>
<dbReference type="PANTHER" id="PTHR44019:SF8">
    <property type="entry name" value="POC1 CENTRIOLAR PROTEIN HOMOLOG"/>
    <property type="match status" value="1"/>
</dbReference>
<keyword evidence="7" id="KW-0645">Protease</keyword>
<feature type="domain" description="APAF-1 helical" evidence="5">
    <location>
        <begin position="61"/>
        <end position="195"/>
    </location>
</feature>
<dbReference type="PROSITE" id="PS50294">
    <property type="entry name" value="WD_REPEATS_REGION"/>
    <property type="match status" value="4"/>
</dbReference>
<dbReference type="InterPro" id="IPR015943">
    <property type="entry name" value="WD40/YVTN_repeat-like_dom_sf"/>
</dbReference>
<feature type="repeat" description="WD" evidence="3">
    <location>
        <begin position="355"/>
        <end position="387"/>
    </location>
</feature>
<dbReference type="GO" id="GO:0006508">
    <property type="term" value="P:proteolysis"/>
    <property type="evidence" value="ECO:0007669"/>
    <property type="project" value="UniProtKB-KW"/>
</dbReference>
<dbReference type="Gene3D" id="1.10.10.10">
    <property type="entry name" value="Winged helix-like DNA-binding domain superfamily/Winged helix DNA-binding domain"/>
    <property type="match status" value="1"/>
</dbReference>
<dbReference type="InterPro" id="IPR036388">
    <property type="entry name" value="WH-like_DNA-bd_sf"/>
</dbReference>
<dbReference type="SMART" id="SM00320">
    <property type="entry name" value="WD40"/>
    <property type="match status" value="12"/>
</dbReference>
<evidence type="ECO:0000259" key="6">
    <source>
        <dbReference type="Pfam" id="PF21296"/>
    </source>
</evidence>
<dbReference type="InterPro" id="IPR041452">
    <property type="entry name" value="APAF1_C"/>
</dbReference>
<dbReference type="OrthoDB" id="6333370at2759"/>
<accession>A0A6A4WCA2</accession>
<sequence>MAQVLGTYWDMSADDVEDAMNDLVNKSLVQDMVDSNTTLYSMHDLIFDYLAHKYTSEQKAEMHGKLVERYLDKYGSDLSRLPDDDYTLWFIGQHVHRSGQHHLFPRFYFDLGFVGNKLRVTGPSDLLSDFRKYGEFLDRDSNDNITRRIDFENFVRTAGHRAAGLSKADDPAAAAVQLALCQPDSSEVYKAAERICAESSDQLFFRWRNKEAMRWSNVLLTKLFSGSVWDVVFTYEENLVLAAYGDGHIKLWNMLTGDEHRSFHGHSDRVNQLTVSPSGDRFVSASEDGSLKIWDLDAAIMEALGTDDDQLTVHDASSGQRTPSPRIRHSSSSAFFPESRRPSGLPRLDDSVQTLEGHGTAVACVDWSPDGHYLISGADNGGVKVWDCFGEEVHSHPTAHEKNVTCCSFSPDSSYFATGSADGKVRLWCTEKGDQLYTFSQHNLRVISLSLSKDNNSIVSVADKEIFLWVWNTDRRPSRDFIPVQMGRSAVDHDLYLCSRLNEDQRLLVVGTSSNMYETWDLQEKRVISTQRGFAGSVTSLVFSRDGKQLLAGADDTVTTCSLTATPKVEDSLQPLFSARFVSADPQSLVVAAITSNNGVQERRDGELTVLRGLEGKVTKTTKPVGEKIIITKINKTGTLVAFGCEDGSVGVYHLPPAGSATQEVPEPNILGKHNDRVISLKFGPNDTVVSGSEDKTMKVWWPDNRSVACGGNGGAVTQVGLYEARDHGLIAVSCSRDGTLKGWRAPVHVRLPRLPSISTADLSESYRTVTRVYRADTGKPITAHLTHAGSTVTCYRIVRANLPDENGATSAATAAARDKSPCPDDLVVVTAGVDGTVKMCRLCTGDLIKSFSLEEFGPVRTFRLSADNHLLVTGHDNGSVVVSRTDHQCKPLRLQFHHSMVNDLAIHPNGREIISLSDSLAWWRLDVDENPMSPRGRTRAGQSPLVVPPSPRLTLPAKRYFNYNRRTSLTPEIRATLRQVFSFRGTLARRLVVSDDWTTLVTIDDAGVLYVLQVM</sequence>
<gene>
    <name evidence="7" type="primary">apaf1_1</name>
    <name evidence="7" type="ORF">FJT64_002625</name>
</gene>
<dbReference type="PROSITE" id="PS00678">
    <property type="entry name" value="WD_REPEATS_1"/>
    <property type="match status" value="1"/>
</dbReference>
<dbReference type="Pfam" id="PF00400">
    <property type="entry name" value="WD40"/>
    <property type="match status" value="7"/>
</dbReference>
<comment type="caution">
    <text evidence="7">The sequence shown here is derived from an EMBL/GenBank/DDBJ whole genome shotgun (WGS) entry which is preliminary data.</text>
</comment>
<feature type="repeat" description="WD" evidence="3">
    <location>
        <begin position="263"/>
        <end position="297"/>
    </location>
</feature>
<dbReference type="InterPro" id="IPR001680">
    <property type="entry name" value="WD40_rpt"/>
</dbReference>
<organism evidence="7 8">
    <name type="scientific">Amphibalanus amphitrite</name>
    <name type="common">Striped barnacle</name>
    <name type="synonym">Balanus amphitrite</name>
    <dbReference type="NCBI Taxonomy" id="1232801"/>
    <lineage>
        <taxon>Eukaryota</taxon>
        <taxon>Metazoa</taxon>
        <taxon>Ecdysozoa</taxon>
        <taxon>Arthropoda</taxon>
        <taxon>Crustacea</taxon>
        <taxon>Multicrustacea</taxon>
        <taxon>Cirripedia</taxon>
        <taxon>Thoracica</taxon>
        <taxon>Thoracicalcarea</taxon>
        <taxon>Balanomorpha</taxon>
        <taxon>Balanoidea</taxon>
        <taxon>Balanidae</taxon>
        <taxon>Amphibalaninae</taxon>
        <taxon>Amphibalanus</taxon>
    </lineage>
</organism>
<keyword evidence="1 3" id="KW-0853">WD repeat</keyword>
<keyword evidence="7" id="KW-0378">Hydrolase</keyword>
<evidence type="ECO:0000256" key="1">
    <source>
        <dbReference type="ARBA" id="ARBA00022574"/>
    </source>
</evidence>
<dbReference type="SUPFAM" id="SSF50978">
    <property type="entry name" value="WD40 repeat-like"/>
    <property type="match status" value="2"/>
</dbReference>
<evidence type="ECO:0000313" key="8">
    <source>
        <dbReference type="Proteomes" id="UP000440578"/>
    </source>
</evidence>
<dbReference type="PANTHER" id="PTHR44019">
    <property type="entry name" value="WD REPEAT-CONTAINING PROTEIN 55"/>
    <property type="match status" value="1"/>
</dbReference>
<evidence type="ECO:0000256" key="4">
    <source>
        <dbReference type="SAM" id="MobiDB-lite"/>
    </source>
</evidence>
<name>A0A6A4WCA2_AMPAM</name>
<feature type="domain" description="Apoptotic protease-activating factor 1 winged-helix" evidence="6">
    <location>
        <begin position="2"/>
        <end position="50"/>
    </location>
</feature>
<dbReference type="AlphaFoldDB" id="A0A6A4WCA2"/>
<dbReference type="CDD" id="cd00200">
    <property type="entry name" value="WD40"/>
    <property type="match status" value="1"/>
</dbReference>
<dbReference type="Proteomes" id="UP000440578">
    <property type="component" value="Unassembled WGS sequence"/>
</dbReference>
<dbReference type="InterPro" id="IPR050505">
    <property type="entry name" value="WDR55/POC1"/>
</dbReference>
<proteinExistence type="predicted"/>
<evidence type="ECO:0000256" key="3">
    <source>
        <dbReference type="PROSITE-ProRule" id="PRU00221"/>
    </source>
</evidence>
<evidence type="ECO:0000256" key="2">
    <source>
        <dbReference type="ARBA" id="ARBA00022737"/>
    </source>
</evidence>
<feature type="repeat" description="WD" evidence="3">
    <location>
        <begin position="671"/>
        <end position="701"/>
    </location>
</feature>
<evidence type="ECO:0000313" key="7">
    <source>
        <dbReference type="EMBL" id="KAF0304966.1"/>
    </source>
</evidence>
<feature type="region of interest" description="Disordered" evidence="4">
    <location>
        <begin position="312"/>
        <end position="349"/>
    </location>
</feature>
<protein>
    <submittedName>
        <fullName evidence="7">Apoptotic protease-activating factor 1</fullName>
    </submittedName>
</protein>
<dbReference type="Pfam" id="PF21296">
    <property type="entry name" value="WHD_APAF1"/>
    <property type="match status" value="1"/>
</dbReference>
<dbReference type="GO" id="GO:0005829">
    <property type="term" value="C:cytosol"/>
    <property type="evidence" value="ECO:0007669"/>
    <property type="project" value="UniProtKB-ARBA"/>
</dbReference>
<dbReference type="PROSITE" id="PS50082">
    <property type="entry name" value="WD_REPEATS_2"/>
    <property type="match status" value="5"/>
</dbReference>
<dbReference type="InterPro" id="IPR048975">
    <property type="entry name" value="WHD_APAF1"/>
</dbReference>
<dbReference type="Gene3D" id="1.25.40.370">
    <property type="match status" value="1"/>
</dbReference>
<feature type="repeat" description="WD" evidence="3">
    <location>
        <begin position="397"/>
        <end position="438"/>
    </location>
</feature>
<keyword evidence="2" id="KW-0677">Repeat</keyword>
<dbReference type="InterPro" id="IPR019775">
    <property type="entry name" value="WD40_repeat_CS"/>
</dbReference>
<dbReference type="EMBL" id="VIIS01000792">
    <property type="protein sequence ID" value="KAF0304966.1"/>
    <property type="molecule type" value="Genomic_DNA"/>
</dbReference>
<evidence type="ECO:0000259" key="5">
    <source>
        <dbReference type="Pfam" id="PF17908"/>
    </source>
</evidence>
<reference evidence="7 8" key="1">
    <citation type="submission" date="2019-07" db="EMBL/GenBank/DDBJ databases">
        <title>Draft genome assembly of a fouling barnacle, Amphibalanus amphitrite (Darwin, 1854): The first reference genome for Thecostraca.</title>
        <authorList>
            <person name="Kim W."/>
        </authorList>
    </citation>
    <scope>NUCLEOTIDE SEQUENCE [LARGE SCALE GENOMIC DNA]</scope>
    <source>
        <strain evidence="7">SNU_AA5</strain>
        <tissue evidence="7">Soma without cirri and trophi</tissue>
    </source>
</reference>
<dbReference type="Pfam" id="PF17908">
    <property type="entry name" value="APAF1_C"/>
    <property type="match status" value="1"/>
</dbReference>
<dbReference type="Gene3D" id="2.130.10.10">
    <property type="entry name" value="YVTN repeat-like/Quinoprotein amine dehydrogenase"/>
    <property type="match status" value="5"/>
</dbReference>
<dbReference type="GO" id="GO:0008233">
    <property type="term" value="F:peptidase activity"/>
    <property type="evidence" value="ECO:0007669"/>
    <property type="project" value="UniProtKB-KW"/>
</dbReference>
<keyword evidence="8" id="KW-1185">Reference proteome</keyword>
<feature type="repeat" description="WD" evidence="3">
    <location>
        <begin position="221"/>
        <end position="262"/>
    </location>
</feature>